<organism evidence="1">
    <name type="scientific">marine sediment metagenome</name>
    <dbReference type="NCBI Taxonomy" id="412755"/>
    <lineage>
        <taxon>unclassified sequences</taxon>
        <taxon>metagenomes</taxon>
        <taxon>ecological metagenomes</taxon>
    </lineage>
</organism>
<dbReference type="AlphaFoldDB" id="X0UHK1"/>
<protein>
    <submittedName>
        <fullName evidence="1">Uncharacterized protein</fullName>
    </submittedName>
</protein>
<feature type="non-terminal residue" evidence="1">
    <location>
        <position position="65"/>
    </location>
</feature>
<reference evidence="1" key="1">
    <citation type="journal article" date="2014" name="Front. Microbiol.">
        <title>High frequency of phylogenetically diverse reductive dehalogenase-homologous genes in deep subseafloor sedimentary metagenomes.</title>
        <authorList>
            <person name="Kawai M."/>
            <person name="Futagami T."/>
            <person name="Toyoda A."/>
            <person name="Takaki Y."/>
            <person name="Nishi S."/>
            <person name="Hori S."/>
            <person name="Arai W."/>
            <person name="Tsubouchi T."/>
            <person name="Morono Y."/>
            <person name="Uchiyama I."/>
            <person name="Ito T."/>
            <person name="Fujiyama A."/>
            <person name="Inagaki F."/>
            <person name="Takami H."/>
        </authorList>
    </citation>
    <scope>NUCLEOTIDE SEQUENCE</scope>
    <source>
        <strain evidence="1">Expedition CK06-06</strain>
    </source>
</reference>
<evidence type="ECO:0000313" key="1">
    <source>
        <dbReference type="EMBL" id="GAF99872.1"/>
    </source>
</evidence>
<sequence>MRARYVLAVVVVVCGLLLVWHFSLRGANGESFIIAWNYDTSGYLEPCGCSAHLLGGLPRRATKIA</sequence>
<name>X0UHK1_9ZZZZ</name>
<accession>X0UHK1</accession>
<proteinExistence type="predicted"/>
<dbReference type="EMBL" id="BARS01026264">
    <property type="protein sequence ID" value="GAF99872.1"/>
    <property type="molecule type" value="Genomic_DNA"/>
</dbReference>
<comment type="caution">
    <text evidence="1">The sequence shown here is derived from an EMBL/GenBank/DDBJ whole genome shotgun (WGS) entry which is preliminary data.</text>
</comment>
<gene>
    <name evidence="1" type="ORF">S01H1_41408</name>
</gene>